<evidence type="ECO:0000256" key="5">
    <source>
        <dbReference type="ARBA" id="ARBA00023304"/>
    </source>
</evidence>
<keyword evidence="5" id="KW-0100">Branched-chain amino acid biosynthesis</keyword>
<dbReference type="NCBIfam" id="TIGR00119">
    <property type="entry name" value="acolac_sm"/>
    <property type="match status" value="2"/>
</dbReference>
<feature type="compositionally biased region" description="Polar residues" evidence="6">
    <location>
        <begin position="250"/>
        <end position="268"/>
    </location>
</feature>
<dbReference type="NCBIfam" id="NF008864">
    <property type="entry name" value="PRK11895.1"/>
    <property type="match status" value="2"/>
</dbReference>
<evidence type="ECO:0000256" key="4">
    <source>
        <dbReference type="ARBA" id="ARBA00022605"/>
    </source>
</evidence>
<comment type="similarity">
    <text evidence="3">Belongs to the acetolactate synthase small subunit family.</text>
</comment>
<dbReference type="FunFam" id="3.30.70.1150:FF:000001">
    <property type="entry name" value="Acetolactate synthase small subunit"/>
    <property type="match status" value="1"/>
</dbReference>
<comment type="caution">
    <text evidence="8">The sequence shown here is derived from an EMBL/GenBank/DDBJ whole genome shotgun (WGS) entry which is preliminary data.</text>
</comment>
<dbReference type="GO" id="GO:0009097">
    <property type="term" value="P:isoleucine biosynthetic process"/>
    <property type="evidence" value="ECO:0007669"/>
    <property type="project" value="UniProtKB-UniPathway"/>
</dbReference>
<dbReference type="SUPFAM" id="SSF55021">
    <property type="entry name" value="ACT-like"/>
    <property type="match status" value="4"/>
</dbReference>
<dbReference type="GO" id="GO:0009099">
    <property type="term" value="P:L-valine biosynthetic process"/>
    <property type="evidence" value="ECO:0007669"/>
    <property type="project" value="UniProtKB-UniPathway"/>
</dbReference>
<dbReference type="STRING" id="1157962.A0A250XGK4"/>
<dbReference type="PANTHER" id="PTHR30239:SF0">
    <property type="entry name" value="ACETOLACTATE SYNTHASE SMALL SUBUNIT 1, CHLOROPLASTIC"/>
    <property type="match status" value="1"/>
</dbReference>
<evidence type="ECO:0000256" key="2">
    <source>
        <dbReference type="ARBA" id="ARBA00005025"/>
    </source>
</evidence>
<sequence length="498" mass="54637">MKLGTIKSAENKCAVSKRPVPSSGKCNLRFSDIRVQRHHRQATVLGLASPSLSLESGSNGRVEERTADVYVREPIPLQEGEEKHVISIFVADESGLINRVAGVFGRRGANIESLAVGLTRDKALFTIVVNGTQNTIANLVKQLSKLVKVRYVEDITNEIRIERELLLLKLAVPVGPIRTEVMQIAEIFRCKVVDVSDSTLTLCVTGDPGKCAAAEKTMRRYGILEMARTGRICLKRGANRLEPDFRVPESTPTASSSREQQQPISRNGSGDHSETGKADLFSVDGDDMPGVWDIKTVSDILEPTFGDINSAELASPHAVPGDSFVAHTLNIDVQDIAGVLNQVTGVFARRGYNIQSLAVGPSERSGMSRICMLVPGTEESISKLFKQLSKLVYVQKMVDLTHLPFIKRELLLVKVSCTAAQRGEVRNLAEIFRADILDVSSNSMIIEIVGKEDKLKALTDLLEPYGVMEIARTGRIALPRESGLDNEYLQKMVTTRVF</sequence>
<dbReference type="Pfam" id="PF10369">
    <property type="entry name" value="ALS_ss_C"/>
    <property type="match status" value="2"/>
</dbReference>
<dbReference type="GO" id="GO:0003984">
    <property type="term" value="F:acetolactate synthase activity"/>
    <property type="evidence" value="ECO:0007669"/>
    <property type="project" value="TreeGrafter"/>
</dbReference>
<feature type="domain" description="ACT" evidence="7">
    <location>
        <begin position="328"/>
        <end position="402"/>
    </location>
</feature>
<gene>
    <name evidence="8" type="ORF">CEUSTIGMA_g9480.t1</name>
</gene>
<dbReference type="PANTHER" id="PTHR30239">
    <property type="entry name" value="ACETOLACTATE SYNTHASE SMALL SUBUNIT"/>
    <property type="match status" value="1"/>
</dbReference>
<dbReference type="OrthoDB" id="2013116at2759"/>
<evidence type="ECO:0000256" key="6">
    <source>
        <dbReference type="SAM" id="MobiDB-lite"/>
    </source>
</evidence>
<dbReference type="InterPro" id="IPR054480">
    <property type="entry name" value="AHAS_small-like_ACT"/>
</dbReference>
<protein>
    <recommendedName>
        <fullName evidence="7">ACT domain-containing protein</fullName>
    </recommendedName>
</protein>
<keyword evidence="4" id="KW-0028">Amino-acid biosynthesis</keyword>
<dbReference type="AlphaFoldDB" id="A0A250XGK4"/>
<organism evidence="8 9">
    <name type="scientific">Chlamydomonas eustigma</name>
    <dbReference type="NCBI Taxonomy" id="1157962"/>
    <lineage>
        <taxon>Eukaryota</taxon>
        <taxon>Viridiplantae</taxon>
        <taxon>Chlorophyta</taxon>
        <taxon>core chlorophytes</taxon>
        <taxon>Chlorophyceae</taxon>
        <taxon>CS clade</taxon>
        <taxon>Chlamydomonadales</taxon>
        <taxon>Chlamydomonadaceae</taxon>
        <taxon>Chlamydomonas</taxon>
    </lineage>
</organism>
<dbReference type="UniPathway" id="UPA00047">
    <property type="reaction ID" value="UER00055"/>
</dbReference>
<dbReference type="InterPro" id="IPR039557">
    <property type="entry name" value="AHAS_ACT"/>
</dbReference>
<dbReference type="InterPro" id="IPR002912">
    <property type="entry name" value="ACT_dom"/>
</dbReference>
<comment type="pathway">
    <text evidence="2">Amino-acid biosynthesis; L-valine biosynthesis; L-valine from pyruvate: step 1/4.</text>
</comment>
<dbReference type="UniPathway" id="UPA00049">
    <property type="reaction ID" value="UER00059"/>
</dbReference>
<feature type="domain" description="ACT" evidence="7">
    <location>
        <begin position="85"/>
        <end position="157"/>
    </location>
</feature>
<evidence type="ECO:0000256" key="3">
    <source>
        <dbReference type="ARBA" id="ARBA00006341"/>
    </source>
</evidence>
<comment type="pathway">
    <text evidence="1">Amino-acid biosynthesis; L-isoleucine biosynthesis; L-isoleucine from 2-oxobutanoate: step 1/4.</text>
</comment>
<dbReference type="InterPro" id="IPR045865">
    <property type="entry name" value="ACT-like_dom_sf"/>
</dbReference>
<dbReference type="Proteomes" id="UP000232323">
    <property type="component" value="Unassembled WGS sequence"/>
</dbReference>
<dbReference type="Pfam" id="PF22629">
    <property type="entry name" value="ACT_AHAS_ss"/>
    <property type="match status" value="2"/>
</dbReference>
<dbReference type="Gene3D" id="3.30.70.1150">
    <property type="entry name" value="ACT-like. Chain A, domain 2"/>
    <property type="match status" value="2"/>
</dbReference>
<reference evidence="8 9" key="1">
    <citation type="submission" date="2017-08" db="EMBL/GenBank/DDBJ databases">
        <title>Acidophilic green algal genome provides insights into adaptation to an acidic environment.</title>
        <authorList>
            <person name="Hirooka S."/>
            <person name="Hirose Y."/>
            <person name="Kanesaki Y."/>
            <person name="Higuchi S."/>
            <person name="Fujiwara T."/>
            <person name="Onuma R."/>
            <person name="Era A."/>
            <person name="Ohbayashi R."/>
            <person name="Uzuka A."/>
            <person name="Nozaki H."/>
            <person name="Yoshikawa H."/>
            <person name="Miyagishima S.Y."/>
        </authorList>
    </citation>
    <scope>NUCLEOTIDE SEQUENCE [LARGE SCALE GENOMIC DNA]</scope>
    <source>
        <strain evidence="8 9">NIES-2499</strain>
    </source>
</reference>
<keyword evidence="9" id="KW-1185">Reference proteome</keyword>
<feature type="region of interest" description="Disordered" evidence="6">
    <location>
        <begin position="243"/>
        <end position="284"/>
    </location>
</feature>
<evidence type="ECO:0000313" key="9">
    <source>
        <dbReference type="Proteomes" id="UP000232323"/>
    </source>
</evidence>
<evidence type="ECO:0000256" key="1">
    <source>
        <dbReference type="ARBA" id="ARBA00004974"/>
    </source>
</evidence>
<dbReference type="Gene3D" id="3.30.70.260">
    <property type="match status" value="2"/>
</dbReference>
<dbReference type="InterPro" id="IPR027271">
    <property type="entry name" value="Acetolactate_synth/TF_NikR_C"/>
</dbReference>
<dbReference type="CDD" id="cd04878">
    <property type="entry name" value="ACT_AHAS"/>
    <property type="match status" value="2"/>
</dbReference>
<dbReference type="InterPro" id="IPR004789">
    <property type="entry name" value="Acetalactate_synth_ssu"/>
</dbReference>
<dbReference type="GO" id="GO:0005829">
    <property type="term" value="C:cytosol"/>
    <property type="evidence" value="ECO:0007669"/>
    <property type="project" value="TreeGrafter"/>
</dbReference>
<evidence type="ECO:0000313" key="8">
    <source>
        <dbReference type="EMBL" id="GAX82052.1"/>
    </source>
</evidence>
<name>A0A250XGK4_9CHLO</name>
<proteinExistence type="inferred from homology"/>
<accession>A0A250XGK4</accession>
<dbReference type="InterPro" id="IPR019455">
    <property type="entry name" value="Acetolactate_synth_ssu_C"/>
</dbReference>
<evidence type="ECO:0000259" key="7">
    <source>
        <dbReference type="PROSITE" id="PS51671"/>
    </source>
</evidence>
<dbReference type="EMBL" id="BEGY01000074">
    <property type="protein sequence ID" value="GAX82052.1"/>
    <property type="molecule type" value="Genomic_DNA"/>
</dbReference>
<dbReference type="PROSITE" id="PS51671">
    <property type="entry name" value="ACT"/>
    <property type="match status" value="2"/>
</dbReference>
<dbReference type="GO" id="GO:1990610">
    <property type="term" value="F:acetolactate synthase regulator activity"/>
    <property type="evidence" value="ECO:0007669"/>
    <property type="project" value="InterPro"/>
</dbReference>